<gene>
    <name evidence="3" type="ORF">PENARI_c033G09520</name>
</gene>
<feature type="compositionally biased region" description="Polar residues" evidence="1">
    <location>
        <begin position="16"/>
        <end position="33"/>
    </location>
</feature>
<accession>A0A1F5L487</accession>
<evidence type="ECO:0000313" key="4">
    <source>
        <dbReference type="Proteomes" id="UP000177622"/>
    </source>
</evidence>
<sequence>MAKKKSFEMKLKEINENLSRMSADTENARNASKSIEPATESSSAAPDSTPTPAPRRQSPKHPPGLPIPRAHGEYKYPFEYSPIREATVIESVEPASRQGSIQAQGDITTSRESTETVTVVEDASQQPQTMSPREQGLLMTSEQSPMLAPQNIYLSQQPHSMSLSQQPQCMSPNDDTCVYTKGSGSQMSILIVHVDDFIIAAPTDVEVSKIAEGIKGFFPIKDLGEPAVFLGCALSRDYANGTITMSQTAYVHEILKKADIGSDMLGPTNADYDAMIHLGRYLKKHDNLGIVLGRVKELRFIAHADASHADWQDRKSTEGSNWWFAGAPIMWSTKKQTVVGSSTTAAEWCALDQPAKDAKWLAKIACQLGLPRYQDPITIFTDNINTQLLLAKKGCKNSTRWLEIRWFFVKNAVARGHIDVKRADTKRNPADGFTKALDLIAFKRFLEMLGMKAIK</sequence>
<dbReference type="InterPro" id="IPR013103">
    <property type="entry name" value="RVT_2"/>
</dbReference>
<dbReference type="PANTHER" id="PTHR11439:SF483">
    <property type="entry name" value="PEPTIDE SYNTHASE GLIP-LIKE, PUTATIVE (AFU_ORTHOLOGUE AFUA_3G12920)-RELATED"/>
    <property type="match status" value="1"/>
</dbReference>
<reference evidence="3 4" key="1">
    <citation type="journal article" date="2016" name="Sci. Rep.">
        <title>Penicillium arizonense, a new, genome sequenced fungal species, reveals a high chemical diversity in secreted metabolites.</title>
        <authorList>
            <person name="Grijseels S."/>
            <person name="Nielsen J.C."/>
            <person name="Randelovic M."/>
            <person name="Nielsen J."/>
            <person name="Nielsen K.F."/>
            <person name="Workman M."/>
            <person name="Frisvad J.C."/>
        </authorList>
    </citation>
    <scope>NUCLEOTIDE SEQUENCE [LARGE SCALE GENOMIC DNA]</scope>
    <source>
        <strain evidence="3 4">CBS 141311</strain>
    </source>
</reference>
<dbReference type="CDD" id="cd09272">
    <property type="entry name" value="RNase_HI_RT_Ty1"/>
    <property type="match status" value="1"/>
</dbReference>
<evidence type="ECO:0000313" key="3">
    <source>
        <dbReference type="EMBL" id="OGE48048.1"/>
    </source>
</evidence>
<dbReference type="RefSeq" id="XP_022483504.1">
    <property type="nucleotide sequence ID" value="XM_022636656.1"/>
</dbReference>
<proteinExistence type="predicted"/>
<dbReference type="OrthoDB" id="4362974at2759"/>
<protein>
    <recommendedName>
        <fullName evidence="2">Reverse transcriptase Ty1/copia-type domain-containing protein</fullName>
    </recommendedName>
</protein>
<name>A0A1F5L487_PENAI</name>
<dbReference type="AlphaFoldDB" id="A0A1F5L487"/>
<dbReference type="GeneID" id="34581390"/>
<feature type="region of interest" description="Disordered" evidence="1">
    <location>
        <begin position="16"/>
        <end position="72"/>
    </location>
</feature>
<evidence type="ECO:0000256" key="1">
    <source>
        <dbReference type="SAM" id="MobiDB-lite"/>
    </source>
</evidence>
<dbReference type="EMBL" id="LXJU01000033">
    <property type="protein sequence ID" value="OGE48048.1"/>
    <property type="molecule type" value="Genomic_DNA"/>
</dbReference>
<dbReference type="PANTHER" id="PTHR11439">
    <property type="entry name" value="GAG-POL-RELATED RETROTRANSPOSON"/>
    <property type="match status" value="1"/>
</dbReference>
<feature type="domain" description="Reverse transcriptase Ty1/copia-type" evidence="2">
    <location>
        <begin position="176"/>
        <end position="260"/>
    </location>
</feature>
<organism evidence="3 4">
    <name type="scientific">Penicillium arizonense</name>
    <dbReference type="NCBI Taxonomy" id="1835702"/>
    <lineage>
        <taxon>Eukaryota</taxon>
        <taxon>Fungi</taxon>
        <taxon>Dikarya</taxon>
        <taxon>Ascomycota</taxon>
        <taxon>Pezizomycotina</taxon>
        <taxon>Eurotiomycetes</taxon>
        <taxon>Eurotiomycetidae</taxon>
        <taxon>Eurotiales</taxon>
        <taxon>Aspergillaceae</taxon>
        <taxon>Penicillium</taxon>
    </lineage>
</organism>
<comment type="caution">
    <text evidence="3">The sequence shown here is derived from an EMBL/GenBank/DDBJ whole genome shotgun (WGS) entry which is preliminary data.</text>
</comment>
<dbReference type="STRING" id="1835702.A0A1F5L487"/>
<keyword evidence="4" id="KW-1185">Reference proteome</keyword>
<evidence type="ECO:0000259" key="2">
    <source>
        <dbReference type="Pfam" id="PF07727"/>
    </source>
</evidence>
<dbReference type="Pfam" id="PF07727">
    <property type="entry name" value="RVT_2"/>
    <property type="match status" value="1"/>
</dbReference>
<dbReference type="Proteomes" id="UP000177622">
    <property type="component" value="Unassembled WGS sequence"/>
</dbReference>
<feature type="compositionally biased region" description="Low complexity" evidence="1">
    <location>
        <begin position="36"/>
        <end position="50"/>
    </location>
</feature>